<evidence type="ECO:0000313" key="2">
    <source>
        <dbReference type="Proteomes" id="UP000199651"/>
    </source>
</evidence>
<dbReference type="STRING" id="504798.SAMN05421871_110121"/>
<proteinExistence type="predicted"/>
<dbReference type="Proteomes" id="UP000199651">
    <property type="component" value="Unassembled WGS sequence"/>
</dbReference>
<dbReference type="EMBL" id="FNJB01000010">
    <property type="protein sequence ID" value="SDP56066.1"/>
    <property type="molecule type" value="Genomic_DNA"/>
</dbReference>
<organism evidence="1 2">
    <name type="scientific">Actinokineospora alba</name>
    <dbReference type="NCBI Taxonomy" id="504798"/>
    <lineage>
        <taxon>Bacteria</taxon>
        <taxon>Bacillati</taxon>
        <taxon>Actinomycetota</taxon>
        <taxon>Actinomycetes</taxon>
        <taxon>Pseudonocardiales</taxon>
        <taxon>Pseudonocardiaceae</taxon>
        <taxon>Actinokineospora</taxon>
    </lineage>
</organism>
<dbReference type="AlphaFoldDB" id="A0A1H0TR74"/>
<gene>
    <name evidence="1" type="ORF">SAMN05192558_110121</name>
</gene>
<accession>A0A1H0TR74</accession>
<evidence type="ECO:0000313" key="1">
    <source>
        <dbReference type="EMBL" id="SDP56066.1"/>
    </source>
</evidence>
<protein>
    <submittedName>
        <fullName evidence="1">Uncharacterized protein</fullName>
    </submittedName>
</protein>
<name>A0A1H0TR74_9PSEU</name>
<dbReference type="OrthoDB" id="9925654at2"/>
<keyword evidence="2" id="KW-1185">Reference proteome</keyword>
<sequence>MIFGPDPGIMAAMDTTWAVVRAQPTGTGDIAGTFSTLERAEILLAELDDYILVRCDEETGFRVVHYWVCHGQVRGAEIEVWPPHPLIAASRLAHRDHPIEEVEGVEAKAKESELDSIVSGEVVHHFYAYATSSGRATELAEAHARELLAG</sequence>
<dbReference type="RefSeq" id="WP_091380975.1">
    <property type="nucleotide sequence ID" value="NZ_FNDV01000010.1"/>
</dbReference>
<reference evidence="2" key="1">
    <citation type="submission" date="2016-10" db="EMBL/GenBank/DDBJ databases">
        <authorList>
            <person name="Varghese N."/>
            <person name="Submissions S."/>
        </authorList>
    </citation>
    <scope>NUCLEOTIDE SEQUENCE [LARGE SCALE GENOMIC DNA]</scope>
    <source>
        <strain evidence="2">IBRC-M 10655</strain>
    </source>
</reference>